<evidence type="ECO:0000313" key="2">
    <source>
        <dbReference type="EMBL" id="SNB67575.1"/>
    </source>
</evidence>
<evidence type="ECO:0000313" key="1">
    <source>
        <dbReference type="EMBL" id="SMQ12338.1"/>
    </source>
</evidence>
<evidence type="ECO:0000313" key="3">
    <source>
        <dbReference type="Proteomes" id="UP000215450"/>
    </source>
</evidence>
<name>A0A238TAN6_9NEIS</name>
<protein>
    <submittedName>
        <fullName evidence="2">Uncharacterized protein</fullName>
    </submittedName>
</protein>
<sequence>MNALFNQIPSPKFMRLHHNQFFRWDELDMKKRPNTTNKYYYWHWHKAT</sequence>
<dbReference type="EMBL" id="FXUV01000019">
    <property type="protein sequence ID" value="SMQ12338.1"/>
    <property type="molecule type" value="Genomic_DNA"/>
</dbReference>
<reference evidence="1" key="1">
    <citation type="submission" date="2017-05" db="EMBL/GenBank/DDBJ databases">
        <authorList>
            <person name="Song R."/>
            <person name="Chenine A.L."/>
            <person name="Ruprecht R.M."/>
        </authorList>
    </citation>
    <scope>NUCLEOTIDE SEQUENCE</scope>
    <source>
        <strain evidence="1">Kingella_eburonensis</strain>
    </source>
</reference>
<organism evidence="2 3">
    <name type="scientific">Kingella negevensis</name>
    <dbReference type="NCBI Taxonomy" id="1522312"/>
    <lineage>
        <taxon>Bacteria</taxon>
        <taxon>Pseudomonadati</taxon>
        <taxon>Pseudomonadota</taxon>
        <taxon>Betaproteobacteria</taxon>
        <taxon>Neisseriales</taxon>
        <taxon>Neisseriaceae</taxon>
        <taxon>Kingella</taxon>
    </lineage>
</organism>
<accession>A0A238TAN6</accession>
<gene>
    <name evidence="2" type="ORF">KEBURONENSIS_00221</name>
</gene>
<dbReference type="AlphaFoldDB" id="A0A238TAN6"/>
<proteinExistence type="predicted"/>
<dbReference type="EMBL" id="FXUV02000021">
    <property type="protein sequence ID" value="SNB67575.1"/>
    <property type="molecule type" value="Genomic_DNA"/>
</dbReference>
<dbReference type="Proteomes" id="UP000215450">
    <property type="component" value="Unassembled WGS sequence"/>
</dbReference>
<keyword evidence="3" id="KW-1185">Reference proteome</keyword>
<reference evidence="2 3" key="2">
    <citation type="submission" date="2017-06" db="EMBL/GenBank/DDBJ databases">
        <authorList>
            <person name="Kim H.J."/>
            <person name="Triplett B.A."/>
        </authorList>
    </citation>
    <scope>NUCLEOTIDE SEQUENCE [LARGE SCALE GENOMIC DNA]</scope>
    <source>
        <strain evidence="2">Kingella_eburonensis</strain>
    </source>
</reference>